<dbReference type="Pfam" id="PF02518">
    <property type="entry name" value="HATPase_c"/>
    <property type="match status" value="1"/>
</dbReference>
<keyword evidence="7" id="KW-0812">Transmembrane</keyword>
<dbReference type="PANTHER" id="PTHR34220">
    <property type="entry name" value="SENSOR HISTIDINE KINASE YPDA"/>
    <property type="match status" value="1"/>
</dbReference>
<dbReference type="InterPro" id="IPR036890">
    <property type="entry name" value="HATPase_C_sf"/>
</dbReference>
<feature type="transmembrane region" description="Helical" evidence="7">
    <location>
        <begin position="12"/>
        <end position="31"/>
    </location>
</feature>
<evidence type="ECO:0000256" key="4">
    <source>
        <dbReference type="ARBA" id="ARBA00022679"/>
    </source>
</evidence>
<evidence type="ECO:0000256" key="3">
    <source>
        <dbReference type="ARBA" id="ARBA00022553"/>
    </source>
</evidence>
<keyword evidence="10" id="KW-1185">Reference proteome</keyword>
<dbReference type="Proteomes" id="UP000318521">
    <property type="component" value="Unassembled WGS sequence"/>
</dbReference>
<evidence type="ECO:0000256" key="5">
    <source>
        <dbReference type="ARBA" id="ARBA00022777"/>
    </source>
</evidence>
<evidence type="ECO:0000313" key="10">
    <source>
        <dbReference type="Proteomes" id="UP000318521"/>
    </source>
</evidence>
<dbReference type="Gene3D" id="3.30.565.10">
    <property type="entry name" value="Histidine kinase-like ATPase, C-terminal domain"/>
    <property type="match status" value="1"/>
</dbReference>
<keyword evidence="2" id="KW-1003">Cell membrane</keyword>
<dbReference type="InterPro" id="IPR010559">
    <property type="entry name" value="Sig_transdc_His_kin_internal"/>
</dbReference>
<keyword evidence="3" id="KW-0597">Phosphoprotein</keyword>
<dbReference type="AlphaFoldDB" id="A0A554A2H6"/>
<comment type="subcellular location">
    <subcellularLocation>
        <location evidence="1">Cell membrane</location>
        <topology evidence="1">Multi-pass membrane protein</topology>
    </subcellularLocation>
</comment>
<keyword evidence="6 7" id="KW-0472">Membrane</keyword>
<dbReference type="SMART" id="SM00387">
    <property type="entry name" value="HATPase_c"/>
    <property type="match status" value="1"/>
</dbReference>
<feature type="domain" description="HAMP" evidence="8">
    <location>
        <begin position="307"/>
        <end position="358"/>
    </location>
</feature>
<gene>
    <name evidence="9" type="ORF">FN960_05140</name>
</gene>
<dbReference type="GO" id="GO:0000155">
    <property type="term" value="F:phosphorelay sensor kinase activity"/>
    <property type="evidence" value="ECO:0007669"/>
    <property type="project" value="InterPro"/>
</dbReference>
<dbReference type="SUPFAM" id="SSF55874">
    <property type="entry name" value="ATPase domain of HSP90 chaperone/DNA topoisomerase II/histidine kinase"/>
    <property type="match status" value="1"/>
</dbReference>
<evidence type="ECO:0000313" key="9">
    <source>
        <dbReference type="EMBL" id="TSB47893.1"/>
    </source>
</evidence>
<feature type="transmembrane region" description="Helical" evidence="7">
    <location>
        <begin position="286"/>
        <end position="305"/>
    </location>
</feature>
<dbReference type="PROSITE" id="PS50885">
    <property type="entry name" value="HAMP"/>
    <property type="match status" value="1"/>
</dbReference>
<dbReference type="InterPro" id="IPR050640">
    <property type="entry name" value="Bact_2-comp_sensor_kinase"/>
</dbReference>
<dbReference type="Pfam" id="PF06580">
    <property type="entry name" value="His_kinase"/>
    <property type="match status" value="1"/>
</dbReference>
<dbReference type="OrthoDB" id="2499756at2"/>
<dbReference type="EMBL" id="VLXZ01000002">
    <property type="protein sequence ID" value="TSB47893.1"/>
    <property type="molecule type" value="Genomic_DNA"/>
</dbReference>
<proteinExistence type="predicted"/>
<evidence type="ECO:0000259" key="8">
    <source>
        <dbReference type="PROSITE" id="PS50885"/>
    </source>
</evidence>
<sequence>MFKKFKVRTVLFSSFALFIIVLFSVVILVSYRIMVNEMVTHTTAHQEEALGLYSNEINNQLRAVEEMSLMLSTNSTLQNFLQGTYNTERYYYQNQRSNVHSYLYQVILSMSLVESIDVYMDQPPAYDQQLPIRYLSILDLHDHPENETYIQGDEGWLGLHQKHLQEDGEEIVSYSRNIYSPNGNLRGVLVLNIPILKFRSFIEGNGDYIRNRVLLDSNQQMIAAVGHSELASEFNKWQSVFESEKGKQESEQGLMVWSPLNESGWKLVELTPREELTGGGARMAKVLFALGLAAMISALFATYFLSVRFTRPILVLLSAMRHYGQEEKLVVPRDYHNEFGKLFAGFERMTQRIKKLHRSLEEQSYLQRQAEISALQANINPHFLYNTLDQLNWMAIARNQQDMSKVIELTGNMLRIGLSKGKSLIPITDELAHIQYYMEIQQYRLSEGFTYEFRIEQSTESYYVPKFTLQPLIENAIIHGFHRRNKGQIRVTIKEYENSLLIEVTDNGCGFNTENISKRGYGIENVEKRIKAFFGEEYGITLWSKQGVGTIVKITLAKQKNDQIRGGDVYVENRDH</sequence>
<keyword evidence="4" id="KW-0808">Transferase</keyword>
<accession>A0A554A2H6</accession>
<organism evidence="9 10">
    <name type="scientific">Alkalicoccobacillus porphyridii</name>
    <dbReference type="NCBI Taxonomy" id="2597270"/>
    <lineage>
        <taxon>Bacteria</taxon>
        <taxon>Bacillati</taxon>
        <taxon>Bacillota</taxon>
        <taxon>Bacilli</taxon>
        <taxon>Bacillales</taxon>
        <taxon>Bacillaceae</taxon>
        <taxon>Alkalicoccobacillus</taxon>
    </lineage>
</organism>
<keyword evidence="5 9" id="KW-0418">Kinase</keyword>
<evidence type="ECO:0000256" key="6">
    <source>
        <dbReference type="ARBA" id="ARBA00023136"/>
    </source>
</evidence>
<dbReference type="GO" id="GO:0005886">
    <property type="term" value="C:plasma membrane"/>
    <property type="evidence" value="ECO:0007669"/>
    <property type="project" value="UniProtKB-SubCell"/>
</dbReference>
<evidence type="ECO:0000256" key="7">
    <source>
        <dbReference type="SAM" id="Phobius"/>
    </source>
</evidence>
<dbReference type="InterPro" id="IPR003594">
    <property type="entry name" value="HATPase_dom"/>
</dbReference>
<dbReference type="PANTHER" id="PTHR34220:SF7">
    <property type="entry name" value="SENSOR HISTIDINE KINASE YPDA"/>
    <property type="match status" value="1"/>
</dbReference>
<keyword evidence="7" id="KW-1133">Transmembrane helix</keyword>
<evidence type="ECO:0000256" key="2">
    <source>
        <dbReference type="ARBA" id="ARBA00022475"/>
    </source>
</evidence>
<dbReference type="InterPro" id="IPR003660">
    <property type="entry name" value="HAMP_dom"/>
</dbReference>
<protein>
    <submittedName>
        <fullName evidence="9">Sensor histidine kinase</fullName>
    </submittedName>
</protein>
<name>A0A554A2H6_9BACI</name>
<evidence type="ECO:0000256" key="1">
    <source>
        <dbReference type="ARBA" id="ARBA00004651"/>
    </source>
</evidence>
<dbReference type="RefSeq" id="WP_143847543.1">
    <property type="nucleotide sequence ID" value="NZ_VLXZ01000002.1"/>
</dbReference>
<comment type="caution">
    <text evidence="9">The sequence shown here is derived from an EMBL/GenBank/DDBJ whole genome shotgun (WGS) entry which is preliminary data.</text>
</comment>
<dbReference type="Gene3D" id="6.10.340.10">
    <property type="match status" value="1"/>
</dbReference>
<reference evidence="9 10" key="1">
    <citation type="submission" date="2019-07" db="EMBL/GenBank/DDBJ databases">
        <authorList>
            <person name="Park Y.J."/>
            <person name="Jeong S.E."/>
            <person name="Jung H.S."/>
        </authorList>
    </citation>
    <scope>NUCLEOTIDE SEQUENCE [LARGE SCALE GENOMIC DNA]</scope>
    <source>
        <strain evidence="10">P16(2019)</strain>
    </source>
</reference>